<name>A0ABS9SXM9_9ACTN</name>
<dbReference type="EMBL" id="JAKWJU010000002">
    <property type="protein sequence ID" value="MCH6160948.1"/>
    <property type="molecule type" value="Genomic_DNA"/>
</dbReference>
<reference evidence="2" key="2">
    <citation type="journal article" date="2023" name="Int. J. Syst. Evol. Microbiol.">
        <title>Streptomyces marispadix sp. nov., isolated from marine beach sediment of the Northern Coast of Portugal.</title>
        <authorList>
            <person name="dos Santos J.D.N."/>
            <person name="Vitorino I.R."/>
            <person name="Kallscheuer N."/>
            <person name="Srivastava A."/>
            <person name="Krautwurst S."/>
            <person name="Marz M."/>
            <person name="Jogler C."/>
            <person name="Lobo Da Cunha A."/>
            <person name="Catita J."/>
            <person name="Goncalves H."/>
            <person name="Gonzalez I."/>
            <person name="Reyes F."/>
            <person name="Lage O.M."/>
        </authorList>
    </citation>
    <scope>NUCLEOTIDE SEQUENCE</scope>
    <source>
        <strain evidence="2">M600PL45_2</strain>
    </source>
</reference>
<reference evidence="2" key="1">
    <citation type="submission" date="2022-03" db="EMBL/GenBank/DDBJ databases">
        <authorList>
            <person name="Santos J.D.N."/>
            <person name="Kallscheuer N."/>
            <person name="Jogler C."/>
            <person name="Lage O.M."/>
        </authorList>
    </citation>
    <scope>NUCLEOTIDE SEQUENCE</scope>
    <source>
        <strain evidence="2">M600PL45_2</strain>
    </source>
</reference>
<dbReference type="InterPro" id="IPR018960">
    <property type="entry name" value="DUF1990"/>
</dbReference>
<gene>
    <name evidence="2" type="ORF">MMA15_11200</name>
</gene>
<dbReference type="Proteomes" id="UP001166784">
    <property type="component" value="Unassembled WGS sequence"/>
</dbReference>
<proteinExistence type="predicted"/>
<dbReference type="Pfam" id="PF09348">
    <property type="entry name" value="DUF1990"/>
    <property type="match status" value="1"/>
</dbReference>
<evidence type="ECO:0000313" key="3">
    <source>
        <dbReference type="Proteomes" id="UP001166784"/>
    </source>
</evidence>
<evidence type="ECO:0000313" key="2">
    <source>
        <dbReference type="EMBL" id="MCH6160948.1"/>
    </source>
</evidence>
<protein>
    <submittedName>
        <fullName evidence="2">DUF1990 domain-containing protein</fullName>
    </submittedName>
</protein>
<keyword evidence="3" id="KW-1185">Reference proteome</keyword>
<dbReference type="RefSeq" id="WP_241058958.1">
    <property type="nucleotide sequence ID" value="NZ_JAKWJU010000002.1"/>
</dbReference>
<evidence type="ECO:0000259" key="1">
    <source>
        <dbReference type="Pfam" id="PF09348"/>
    </source>
</evidence>
<accession>A0ABS9SXM9</accession>
<sequence length="255" mass="28142">MSTPRAARPQVPSPMRRAGALARFPLGVLVVSWQYLWRVTALHRGETQGDAEDLPPPLPPELCDERTKPLPDGAGPMFHRRFRVRIEGSPLSPAELTGAVTKNLNRVAPSSVAVFHKTRGADGPPVVGDEYRVQMPGPWDGPVRVVHCDPVSFRFGTLQGHLEAGQIEFRSREAEGGGLEFMIEAWSRAGDRLAHLLYGRLRVAKEMQFNMWVHFCLRAAAVSGGRVVGGVQIDTRDIPEELCRPDRDSEPGESQ</sequence>
<organism evidence="2 3">
    <name type="scientific">Streptomyces marispadix</name>
    <dbReference type="NCBI Taxonomy" id="2922868"/>
    <lineage>
        <taxon>Bacteria</taxon>
        <taxon>Bacillati</taxon>
        <taxon>Actinomycetota</taxon>
        <taxon>Actinomycetes</taxon>
        <taxon>Kitasatosporales</taxon>
        <taxon>Streptomycetaceae</taxon>
        <taxon>Streptomyces</taxon>
    </lineage>
</organism>
<feature type="domain" description="DUF1990" evidence="1">
    <location>
        <begin position="119"/>
        <end position="204"/>
    </location>
</feature>
<comment type="caution">
    <text evidence="2">The sequence shown here is derived from an EMBL/GenBank/DDBJ whole genome shotgun (WGS) entry which is preliminary data.</text>
</comment>